<keyword evidence="4" id="KW-1185">Reference proteome</keyword>
<dbReference type="InParanoid" id="A0A2K3CSZ7"/>
<dbReference type="GO" id="GO:0003700">
    <property type="term" value="F:DNA-binding transcription factor activity"/>
    <property type="evidence" value="ECO:0007669"/>
    <property type="project" value="InterPro"/>
</dbReference>
<dbReference type="SMART" id="SM00338">
    <property type="entry name" value="BRLZ"/>
    <property type="match status" value="1"/>
</dbReference>
<evidence type="ECO:0000259" key="2">
    <source>
        <dbReference type="SMART" id="SM00338"/>
    </source>
</evidence>
<dbReference type="ExpressionAtlas" id="A0A2K3CSZ7">
    <property type="expression patterns" value="baseline and differential"/>
</dbReference>
<dbReference type="RefSeq" id="XP_042915485.1">
    <property type="nucleotide sequence ID" value="XM_043070842.1"/>
</dbReference>
<proteinExistence type="predicted"/>
<feature type="region of interest" description="Disordered" evidence="1">
    <location>
        <begin position="822"/>
        <end position="867"/>
    </location>
</feature>
<dbReference type="AlphaFoldDB" id="A0A2K3CSZ7"/>
<evidence type="ECO:0000256" key="1">
    <source>
        <dbReference type="SAM" id="MobiDB-lite"/>
    </source>
</evidence>
<feature type="compositionally biased region" description="Low complexity" evidence="1">
    <location>
        <begin position="822"/>
        <end position="853"/>
    </location>
</feature>
<feature type="compositionally biased region" description="Acidic residues" evidence="1">
    <location>
        <begin position="298"/>
        <end position="312"/>
    </location>
</feature>
<dbReference type="SUPFAM" id="SSF57959">
    <property type="entry name" value="Leucine zipper domain"/>
    <property type="match status" value="1"/>
</dbReference>
<dbReference type="InterPro" id="IPR046347">
    <property type="entry name" value="bZIP_sf"/>
</dbReference>
<dbReference type="KEGG" id="cre:CHLRE_16g653300v5"/>
<reference evidence="3 4" key="1">
    <citation type="journal article" date="2007" name="Science">
        <title>The Chlamydomonas genome reveals the evolution of key animal and plant functions.</title>
        <authorList>
            <person name="Merchant S.S."/>
            <person name="Prochnik S.E."/>
            <person name="Vallon O."/>
            <person name="Harris E.H."/>
            <person name="Karpowicz S.J."/>
            <person name="Witman G.B."/>
            <person name="Terry A."/>
            <person name="Salamov A."/>
            <person name="Fritz-Laylin L.K."/>
            <person name="Marechal-Drouard L."/>
            <person name="Marshall W.F."/>
            <person name="Qu L.H."/>
            <person name="Nelson D.R."/>
            <person name="Sanderfoot A.A."/>
            <person name="Spalding M.H."/>
            <person name="Kapitonov V.V."/>
            <person name="Ren Q."/>
            <person name="Ferris P."/>
            <person name="Lindquist E."/>
            <person name="Shapiro H."/>
            <person name="Lucas S.M."/>
            <person name="Grimwood J."/>
            <person name="Schmutz J."/>
            <person name="Cardol P."/>
            <person name="Cerutti H."/>
            <person name="Chanfreau G."/>
            <person name="Chen C.L."/>
            <person name="Cognat V."/>
            <person name="Croft M.T."/>
            <person name="Dent R."/>
            <person name="Dutcher S."/>
            <person name="Fernandez E."/>
            <person name="Fukuzawa H."/>
            <person name="Gonzalez-Ballester D."/>
            <person name="Gonzalez-Halphen D."/>
            <person name="Hallmann A."/>
            <person name="Hanikenne M."/>
            <person name="Hippler M."/>
            <person name="Inwood W."/>
            <person name="Jabbari K."/>
            <person name="Kalanon M."/>
            <person name="Kuras R."/>
            <person name="Lefebvre P.A."/>
            <person name="Lemaire S.D."/>
            <person name="Lobanov A.V."/>
            <person name="Lohr M."/>
            <person name="Manuell A."/>
            <person name="Meier I."/>
            <person name="Mets L."/>
            <person name="Mittag M."/>
            <person name="Mittelmeier T."/>
            <person name="Moroney J.V."/>
            <person name="Moseley J."/>
            <person name="Napoli C."/>
            <person name="Nedelcu A.M."/>
            <person name="Niyogi K."/>
            <person name="Novoselov S.V."/>
            <person name="Paulsen I.T."/>
            <person name="Pazour G."/>
            <person name="Purton S."/>
            <person name="Ral J.P."/>
            <person name="Riano-Pachon D.M."/>
            <person name="Riekhof W."/>
            <person name="Rymarquis L."/>
            <person name="Schroda M."/>
            <person name="Stern D."/>
            <person name="Umen J."/>
            <person name="Willows R."/>
            <person name="Wilson N."/>
            <person name="Zimmer S.L."/>
            <person name="Allmer J."/>
            <person name="Balk J."/>
            <person name="Bisova K."/>
            <person name="Chen C.J."/>
            <person name="Elias M."/>
            <person name="Gendler K."/>
            <person name="Hauser C."/>
            <person name="Lamb M.R."/>
            <person name="Ledford H."/>
            <person name="Long J.C."/>
            <person name="Minagawa J."/>
            <person name="Page M.D."/>
            <person name="Pan J."/>
            <person name="Pootakham W."/>
            <person name="Roje S."/>
            <person name="Rose A."/>
            <person name="Stahlberg E."/>
            <person name="Terauchi A.M."/>
            <person name="Yang P."/>
            <person name="Ball S."/>
            <person name="Bowler C."/>
            <person name="Dieckmann C.L."/>
            <person name="Gladyshev V.N."/>
            <person name="Green P."/>
            <person name="Jorgensen R."/>
            <person name="Mayfield S."/>
            <person name="Mueller-Roeber B."/>
            <person name="Rajamani S."/>
            <person name="Sayre R.T."/>
            <person name="Brokstein P."/>
            <person name="Dubchak I."/>
            <person name="Goodstein D."/>
            <person name="Hornick L."/>
            <person name="Huang Y.W."/>
            <person name="Jhaveri J."/>
            <person name="Luo Y."/>
            <person name="Martinez D."/>
            <person name="Ngau W.C."/>
            <person name="Otillar B."/>
            <person name="Poliakov A."/>
            <person name="Porter A."/>
            <person name="Szajkowski L."/>
            <person name="Werner G."/>
            <person name="Zhou K."/>
            <person name="Grigoriev I.V."/>
            <person name="Rokhsar D.S."/>
            <person name="Grossman A.R."/>
        </authorList>
    </citation>
    <scope>NUCLEOTIDE SEQUENCE [LARGE SCALE GENOMIC DNA]</scope>
    <source>
        <strain evidence="4">CC-503</strain>
    </source>
</reference>
<dbReference type="InterPro" id="IPR004827">
    <property type="entry name" value="bZIP"/>
</dbReference>
<evidence type="ECO:0000313" key="4">
    <source>
        <dbReference type="Proteomes" id="UP000006906"/>
    </source>
</evidence>
<dbReference type="GeneID" id="66056518"/>
<gene>
    <name evidence="3" type="ORF">CHLRE_16g653300v5</name>
</gene>
<evidence type="ECO:0000313" key="3">
    <source>
        <dbReference type="EMBL" id="PNW71414.1"/>
    </source>
</evidence>
<dbReference type="Proteomes" id="UP000006906">
    <property type="component" value="Chromosome 16"/>
</dbReference>
<feature type="region of interest" description="Disordered" evidence="1">
    <location>
        <begin position="246"/>
        <end position="332"/>
    </location>
</feature>
<feature type="domain" description="BZIP" evidence="2">
    <location>
        <begin position="329"/>
        <end position="407"/>
    </location>
</feature>
<accession>A0A2K3CSZ7</accession>
<feature type="compositionally biased region" description="Gly residues" evidence="1">
    <location>
        <begin position="260"/>
        <end position="273"/>
    </location>
</feature>
<dbReference type="Gramene" id="PNW71414">
    <property type="protein sequence ID" value="PNW71414"/>
    <property type="gene ID" value="CHLRE_16g653300v5"/>
</dbReference>
<sequence length="867" mass="90393">MELPGAGSLDNLTDFDGLLDSYLGINSSTLSHGDPNAGVAGVGQHRFGAAQPQMQQAPTGNAGLMMPNARMQAPDGMMAAQGMVNPGMQGMAGMQGMQPAQPVNSMGMMGMQGAGGMPGMSNGVMSTMGMAGLGAPGGMHPGAGGMPGVGTMGAGMGPGGMPGMPGAMAGMGMGMGMPGMGAMPGMPGMTGMESLMGMQQANAAASMMAQRNSITTMTPGYGLAGALPAATLAQQLNARGMAAMPGAAAPAPAMPTTTAAGGGGGGAGAGKSGGRSRGRSAGRNARRSEPDPAGSSDGELDSNSDSATSDEEAAQKTTKKKREGGGGGDDAERRHAALQEKNRKAQRRFRERQKTKLLELHKQIEELTGKVSNLQTENAALHSRTSILEKVLDMRNEQIQVMQENKEVSEAELAGLGPGQALVPLTPEAIKEMSSEDIYRVYQTYVKELSVRLTAIASRKPAAESASAGGDASGADGTAAAAAAAVAATGEGSELSVADAAAMSDLERVVRELSVMLMRLGVARPLEARKFIVFSRQYLGNTEREVIELWKSVMKHIELTPEQMREIVELKRMFLTKIEPIMEERKHLNISIQTNLPHDTYHTKSSISYIKAHEAVSKLRDNLRSEQHVVLEFAIAVFRGVFRPQQMATLLVRCYPAVPDALGIASALAAELGEPDSPATQQLAMQLGGYAVPGAQPSTSGSAGAPPLGSIHPSLVPAMEAASGGAMGAQLLLQQQAAAHQLLQQQQLPQPAMMAQPQQPGQAQAMGMGMGLGMGMPPPQQQQQMQQMQPGQQQMDAAQMAAMQQQYMQQYMQQQQQQQMQMGQAGQQQPQQQQMQMGQAGQPQQQQAGMFAQGSGGMPGMPGAYGQ</sequence>
<name>A0A2K3CSZ7_CHLRE</name>
<dbReference type="OrthoDB" id="548708at2759"/>
<protein>
    <recommendedName>
        <fullName evidence="2">BZIP domain-containing protein</fullName>
    </recommendedName>
</protein>
<dbReference type="CDD" id="cd14688">
    <property type="entry name" value="bZIP_YAP"/>
    <property type="match status" value="1"/>
</dbReference>
<dbReference type="EMBL" id="CM008977">
    <property type="protein sequence ID" value="PNW71414.1"/>
    <property type="molecule type" value="Genomic_DNA"/>
</dbReference>
<feature type="compositionally biased region" description="Low complexity" evidence="1">
    <location>
        <begin position="246"/>
        <end position="259"/>
    </location>
</feature>
<feature type="compositionally biased region" description="Gly residues" evidence="1">
    <location>
        <begin position="854"/>
        <end position="867"/>
    </location>
</feature>
<dbReference type="Gene3D" id="1.20.5.170">
    <property type="match status" value="1"/>
</dbReference>
<organism evidence="3 4">
    <name type="scientific">Chlamydomonas reinhardtii</name>
    <name type="common">Chlamydomonas smithii</name>
    <dbReference type="NCBI Taxonomy" id="3055"/>
    <lineage>
        <taxon>Eukaryota</taxon>
        <taxon>Viridiplantae</taxon>
        <taxon>Chlorophyta</taxon>
        <taxon>core chlorophytes</taxon>
        <taxon>Chlorophyceae</taxon>
        <taxon>CS clade</taxon>
        <taxon>Chlamydomonadales</taxon>
        <taxon>Chlamydomonadaceae</taxon>
        <taxon>Chlamydomonas</taxon>
    </lineage>
</organism>